<gene>
    <name evidence="1" type="ORF">AAAU51_03950</name>
</gene>
<dbReference type="EMBL" id="JBBNIN010000004">
    <property type="protein sequence ID" value="MEQ2710327.1"/>
    <property type="molecule type" value="Genomic_DNA"/>
</dbReference>
<keyword evidence="2" id="KW-1185">Reference proteome</keyword>
<evidence type="ECO:0000313" key="1">
    <source>
        <dbReference type="EMBL" id="MEQ2710327.1"/>
    </source>
</evidence>
<name>A0ABV1IVK4_9FIRM</name>
<organism evidence="1 2">
    <name type="scientific">Anaerostipes amylophilus</name>
    <dbReference type="NCBI Taxonomy" id="2981779"/>
    <lineage>
        <taxon>Bacteria</taxon>
        <taxon>Bacillati</taxon>
        <taxon>Bacillota</taxon>
        <taxon>Clostridia</taxon>
        <taxon>Lachnospirales</taxon>
        <taxon>Lachnospiraceae</taxon>
        <taxon>Anaerostipes</taxon>
    </lineage>
</organism>
<accession>A0ABV1IVK4</accession>
<dbReference type="Proteomes" id="UP001482154">
    <property type="component" value="Unassembled WGS sequence"/>
</dbReference>
<proteinExistence type="predicted"/>
<reference evidence="1 2" key="1">
    <citation type="submission" date="2024-04" db="EMBL/GenBank/DDBJ databases">
        <title>Human intestinal bacterial collection.</title>
        <authorList>
            <person name="Pauvert C."/>
            <person name="Hitch T.C.A."/>
            <person name="Clavel T."/>
        </authorList>
    </citation>
    <scope>NUCLEOTIDE SEQUENCE [LARGE SCALE GENOMIC DNA]</scope>
    <source>
        <strain evidence="1 2">CLA-AA-H249</strain>
    </source>
</reference>
<dbReference type="RefSeq" id="WP_215719560.1">
    <property type="nucleotide sequence ID" value="NZ_JBBNIN010000004.1"/>
</dbReference>
<protein>
    <submittedName>
        <fullName evidence="1">Uncharacterized protein</fullName>
    </submittedName>
</protein>
<evidence type="ECO:0000313" key="2">
    <source>
        <dbReference type="Proteomes" id="UP001482154"/>
    </source>
</evidence>
<sequence length="292" mass="33757">MNITNRLFAYPVLSDEKDDYKDSYFNVNYEHTMQGVNSLKLSFDISMNCCDLEQLIMDGKADYVIHLECLTTAYREVLHSVSKHIEHIIPIGRINGTFDAVAFVILKKNITDFFCSDWVDDFSDTTFNLFAGSILAYQNLRSLDITKDYEEFTNAGSIFSIYKRITKGDCPAEINLDSTKIRIGLGTKDYNVYAKYSVKAELQSLFHSMLILPVLVYVFEELRQEGGEETYHNREWFLALEKSYAKRGINFMDEIFNPEKTSYQLAQEAMELPLSKAFDQITIFFDTTEEDL</sequence>
<comment type="caution">
    <text evidence="1">The sequence shown here is derived from an EMBL/GenBank/DDBJ whole genome shotgun (WGS) entry which is preliminary data.</text>
</comment>